<gene>
    <name evidence="3" type="ORF">PSFLO_05209</name>
</gene>
<comment type="similarity">
    <text evidence="1">Belongs to the short-chain dehydrogenases/reductases (SDR) family.</text>
</comment>
<dbReference type="PANTHER" id="PTHR43639">
    <property type="entry name" value="OXIDOREDUCTASE, SHORT-CHAIN DEHYDROGENASE/REDUCTASE FAMILY (AFU_ORTHOLOGUE AFUA_5G02870)"/>
    <property type="match status" value="1"/>
</dbReference>
<organism evidence="3 4">
    <name type="scientific">Pseudozyma flocculosa</name>
    <dbReference type="NCBI Taxonomy" id="84751"/>
    <lineage>
        <taxon>Eukaryota</taxon>
        <taxon>Fungi</taxon>
        <taxon>Dikarya</taxon>
        <taxon>Basidiomycota</taxon>
        <taxon>Ustilaginomycotina</taxon>
        <taxon>Ustilaginomycetes</taxon>
        <taxon>Ustilaginales</taxon>
        <taxon>Ustilaginaceae</taxon>
        <taxon>Pseudozyma</taxon>
    </lineage>
</organism>
<sequence length="118" mass="13002">MRRVRDFHGHYQPRIPISFSSFPSSSSLSSATIAKDRCRRVFDHVPTVVVNNAEWTYSNKPSLDVTDAEFDRVVDINLKSVFLATQAVLPALIEAQTGGSSVNVSSTGAIRPRPGLVW</sequence>
<proteinExistence type="inferred from homology"/>
<dbReference type="InterPro" id="IPR002347">
    <property type="entry name" value="SDR_fam"/>
</dbReference>
<evidence type="ECO:0000313" key="3">
    <source>
        <dbReference type="EMBL" id="SPO39728.1"/>
    </source>
</evidence>
<keyword evidence="2" id="KW-0560">Oxidoreductase</keyword>
<evidence type="ECO:0000256" key="1">
    <source>
        <dbReference type="ARBA" id="ARBA00006484"/>
    </source>
</evidence>
<dbReference type="PANTHER" id="PTHR43639:SF1">
    <property type="entry name" value="SHORT-CHAIN DEHYDROGENASE_REDUCTASE FAMILY PROTEIN"/>
    <property type="match status" value="1"/>
</dbReference>
<dbReference type="EMBL" id="OOIP01000015">
    <property type="protein sequence ID" value="SPO39728.1"/>
    <property type="molecule type" value="Genomic_DNA"/>
</dbReference>
<keyword evidence="4" id="KW-1185">Reference proteome</keyword>
<dbReference type="OrthoDB" id="1888931at2759"/>
<evidence type="ECO:0000313" key="4">
    <source>
        <dbReference type="Proteomes" id="UP000323386"/>
    </source>
</evidence>
<dbReference type="InterPro" id="IPR036291">
    <property type="entry name" value="NAD(P)-bd_dom_sf"/>
</dbReference>
<name>A0A5C3F5G0_9BASI</name>
<dbReference type="GO" id="GO:0016491">
    <property type="term" value="F:oxidoreductase activity"/>
    <property type="evidence" value="ECO:0007669"/>
    <property type="project" value="UniProtKB-KW"/>
</dbReference>
<accession>A0A5C3F5G0</accession>
<dbReference type="AlphaFoldDB" id="A0A5C3F5G0"/>
<evidence type="ECO:0000256" key="2">
    <source>
        <dbReference type="ARBA" id="ARBA00023002"/>
    </source>
</evidence>
<dbReference type="SUPFAM" id="SSF51735">
    <property type="entry name" value="NAD(P)-binding Rossmann-fold domains"/>
    <property type="match status" value="1"/>
</dbReference>
<dbReference type="Pfam" id="PF00106">
    <property type="entry name" value="adh_short"/>
    <property type="match status" value="1"/>
</dbReference>
<dbReference type="Gene3D" id="3.40.50.720">
    <property type="entry name" value="NAD(P)-binding Rossmann-like Domain"/>
    <property type="match status" value="1"/>
</dbReference>
<dbReference type="Proteomes" id="UP000323386">
    <property type="component" value="Unassembled WGS sequence"/>
</dbReference>
<reference evidence="3 4" key="1">
    <citation type="submission" date="2018-03" db="EMBL/GenBank/DDBJ databases">
        <authorList>
            <person name="Guldener U."/>
        </authorList>
    </citation>
    <scope>NUCLEOTIDE SEQUENCE [LARGE SCALE GENOMIC DNA]</scope>
    <source>
        <strain evidence="3 4">DAOM196992</strain>
    </source>
</reference>
<protein>
    <submittedName>
        <fullName evidence="3">Uncharacterized protein</fullName>
    </submittedName>
</protein>